<reference evidence="3" key="2">
    <citation type="submission" date="2015-06" db="EMBL/GenBank/DDBJ databases">
        <title>Complete genome sequence of Spiroplasma eriocheiris TDA-040725-5 (DSM 21848).</title>
        <authorList>
            <person name="Lo W.-S."/>
            <person name="Kuo C.-H."/>
        </authorList>
    </citation>
    <scope>NUCLEOTIDE SEQUENCE [LARGE SCALE GENOMIC DNA]</scope>
    <source>
        <strain evidence="3">TDA-040725-5</strain>
    </source>
</reference>
<proteinExistence type="predicted"/>
<evidence type="ECO:0000313" key="2">
    <source>
        <dbReference type="EMBL" id="AKM53619.1"/>
    </source>
</evidence>
<dbReference type="EMBL" id="CP011856">
    <property type="protein sequence ID" value="AKM53619.1"/>
    <property type="molecule type" value="Genomic_DNA"/>
</dbReference>
<gene>
    <name evidence="2" type="primary">yabB</name>
    <name evidence="2" type="ORF">SERIO_v1c00110</name>
</gene>
<keyword evidence="2" id="KW-0808">Transferase</keyword>
<evidence type="ECO:0000313" key="3">
    <source>
        <dbReference type="Proteomes" id="UP000035661"/>
    </source>
</evidence>
<dbReference type="GO" id="GO:0008757">
    <property type="term" value="F:S-adenosylmethionine-dependent methyltransferase activity"/>
    <property type="evidence" value="ECO:0007669"/>
    <property type="project" value="UniProtKB-ARBA"/>
</dbReference>
<feature type="domain" description="Methyltransferase small" evidence="1">
    <location>
        <begin position="31"/>
        <end position="139"/>
    </location>
</feature>
<dbReference type="CDD" id="cd02440">
    <property type="entry name" value="AdoMet_MTases"/>
    <property type="match status" value="1"/>
</dbReference>
<protein>
    <submittedName>
        <fullName evidence="2">Methyltransferase</fullName>
    </submittedName>
</protein>
<keyword evidence="2" id="KW-0489">Methyltransferase</keyword>
<dbReference type="PROSITE" id="PS00092">
    <property type="entry name" value="N6_MTASE"/>
    <property type="match status" value="1"/>
</dbReference>
<reference evidence="2 3" key="1">
    <citation type="journal article" date="2015" name="Genome Biol. Evol.">
        <title>Found and Lost: The Fates of Horizontally Acquired Genes in Arthropod-Symbiotic Spiroplasma.</title>
        <authorList>
            <person name="Lo W.S."/>
            <person name="Gasparich G.E."/>
            <person name="Kuo C.H."/>
        </authorList>
    </citation>
    <scope>NUCLEOTIDE SEQUENCE [LARGE SCALE GENOMIC DNA]</scope>
    <source>
        <strain evidence="3">TDA-040725-5</strain>
    </source>
</reference>
<keyword evidence="3" id="KW-1185">Reference proteome</keyword>
<dbReference type="GO" id="GO:0003676">
    <property type="term" value="F:nucleic acid binding"/>
    <property type="evidence" value="ECO:0007669"/>
    <property type="project" value="InterPro"/>
</dbReference>
<dbReference type="InterPro" id="IPR050210">
    <property type="entry name" value="tRNA_Adenine-N(6)_MTase"/>
</dbReference>
<dbReference type="AlphaFoldDB" id="A0A0H3XJX8"/>
<dbReference type="GO" id="GO:0008170">
    <property type="term" value="F:N-methyltransferase activity"/>
    <property type="evidence" value="ECO:0007669"/>
    <property type="project" value="UniProtKB-ARBA"/>
</dbReference>
<dbReference type="PANTHER" id="PTHR47739:SF1">
    <property type="entry name" value="TRNA1(VAL) (ADENINE(37)-N6)-METHYLTRANSFERASE"/>
    <property type="match status" value="1"/>
</dbReference>
<name>A0A0H3XJX8_9MOLU</name>
<evidence type="ECO:0000259" key="1">
    <source>
        <dbReference type="Pfam" id="PF05175"/>
    </source>
</evidence>
<dbReference type="InterPro" id="IPR029063">
    <property type="entry name" value="SAM-dependent_MTases_sf"/>
</dbReference>
<dbReference type="Gene3D" id="3.40.50.150">
    <property type="entry name" value="Vaccinia Virus protein VP39"/>
    <property type="match status" value="1"/>
</dbReference>
<sequence length="240" mass="27435">MKVLNDLLNFEGLQLYQRTDMFNFSLDSVLLARFARLNSRIKKIIDIGTNNAVIPLILSCYTNAQITGVEIQEEAAQLAQDNVHLNKKSSQIMIINDDIKHYAQVNARDKFELVICNPPFFKVGESKLNEKSELLIPARHEVHLTLPEMISAARKITENRGYLVLVHRATRLDEVLNLLTTNDFAVKRIKFIHSFRDSEANNVLIEARFKGTPGVIIEPPFIVHNEDGSYTEEIKAMFRK</sequence>
<dbReference type="InterPro" id="IPR002052">
    <property type="entry name" value="DNA_methylase_N6_adenine_CS"/>
</dbReference>
<dbReference type="PATRIC" id="fig|743698.3.peg.11"/>
<dbReference type="RefSeq" id="WP_047790905.1">
    <property type="nucleotide sequence ID" value="NZ_CP011856.1"/>
</dbReference>
<dbReference type="Proteomes" id="UP000035661">
    <property type="component" value="Chromosome"/>
</dbReference>
<dbReference type="KEGG" id="seri:SERIO_v1c00110"/>
<accession>A0A0H3XJX8</accession>
<dbReference type="InterPro" id="IPR007848">
    <property type="entry name" value="Small_mtfrase_dom"/>
</dbReference>
<dbReference type="GO" id="GO:0032259">
    <property type="term" value="P:methylation"/>
    <property type="evidence" value="ECO:0007669"/>
    <property type="project" value="UniProtKB-KW"/>
</dbReference>
<dbReference type="STRING" id="315358.SERIO_v1c00110"/>
<dbReference type="SUPFAM" id="SSF53335">
    <property type="entry name" value="S-adenosyl-L-methionine-dependent methyltransferases"/>
    <property type="match status" value="1"/>
</dbReference>
<organism evidence="2 3">
    <name type="scientific">Spiroplasma eriocheiris</name>
    <dbReference type="NCBI Taxonomy" id="315358"/>
    <lineage>
        <taxon>Bacteria</taxon>
        <taxon>Bacillati</taxon>
        <taxon>Mycoplasmatota</taxon>
        <taxon>Mollicutes</taxon>
        <taxon>Entomoplasmatales</taxon>
        <taxon>Spiroplasmataceae</taxon>
        <taxon>Spiroplasma</taxon>
    </lineage>
</organism>
<dbReference type="Pfam" id="PF05175">
    <property type="entry name" value="MTS"/>
    <property type="match status" value="1"/>
</dbReference>
<dbReference type="PANTHER" id="PTHR47739">
    <property type="entry name" value="TRNA1(VAL) (ADENINE(37)-N6)-METHYLTRANSFERASE"/>
    <property type="match status" value="1"/>
</dbReference>